<dbReference type="EMBL" id="MU004414">
    <property type="protein sequence ID" value="KAF2651932.1"/>
    <property type="molecule type" value="Genomic_DNA"/>
</dbReference>
<gene>
    <name evidence="3" type="ORF">K491DRAFT_696076</name>
</gene>
<reference evidence="3" key="1">
    <citation type="journal article" date="2020" name="Stud. Mycol.">
        <title>101 Dothideomycetes genomes: a test case for predicting lifestyles and emergence of pathogens.</title>
        <authorList>
            <person name="Haridas S."/>
            <person name="Albert R."/>
            <person name="Binder M."/>
            <person name="Bloem J."/>
            <person name="Labutti K."/>
            <person name="Salamov A."/>
            <person name="Andreopoulos B."/>
            <person name="Baker S."/>
            <person name="Barry K."/>
            <person name="Bills G."/>
            <person name="Bluhm B."/>
            <person name="Cannon C."/>
            <person name="Castanera R."/>
            <person name="Culley D."/>
            <person name="Daum C."/>
            <person name="Ezra D."/>
            <person name="Gonzalez J."/>
            <person name="Henrissat B."/>
            <person name="Kuo A."/>
            <person name="Liang C."/>
            <person name="Lipzen A."/>
            <person name="Lutzoni F."/>
            <person name="Magnuson J."/>
            <person name="Mondo S."/>
            <person name="Nolan M."/>
            <person name="Ohm R."/>
            <person name="Pangilinan J."/>
            <person name="Park H.-J."/>
            <person name="Ramirez L."/>
            <person name="Alfaro M."/>
            <person name="Sun H."/>
            <person name="Tritt A."/>
            <person name="Yoshinaga Y."/>
            <person name="Zwiers L.-H."/>
            <person name="Turgeon B."/>
            <person name="Goodwin S."/>
            <person name="Spatafora J."/>
            <person name="Crous P."/>
            <person name="Grigoriev I."/>
        </authorList>
    </citation>
    <scope>NUCLEOTIDE SEQUENCE</scope>
    <source>
        <strain evidence="3">CBS 122681</strain>
    </source>
</reference>
<keyword evidence="1" id="KW-0378">Hydrolase</keyword>
<dbReference type="OrthoDB" id="10259236at2759"/>
<dbReference type="PROSITE" id="PS51462">
    <property type="entry name" value="NUDIX"/>
    <property type="match status" value="1"/>
</dbReference>
<organism evidence="3 4">
    <name type="scientific">Lophiostoma macrostomum CBS 122681</name>
    <dbReference type="NCBI Taxonomy" id="1314788"/>
    <lineage>
        <taxon>Eukaryota</taxon>
        <taxon>Fungi</taxon>
        <taxon>Dikarya</taxon>
        <taxon>Ascomycota</taxon>
        <taxon>Pezizomycotina</taxon>
        <taxon>Dothideomycetes</taxon>
        <taxon>Pleosporomycetidae</taxon>
        <taxon>Pleosporales</taxon>
        <taxon>Lophiostomataceae</taxon>
        <taxon>Lophiostoma</taxon>
    </lineage>
</organism>
<dbReference type="SUPFAM" id="SSF55811">
    <property type="entry name" value="Nudix"/>
    <property type="match status" value="1"/>
</dbReference>
<dbReference type="InterPro" id="IPR020084">
    <property type="entry name" value="NUDIX_hydrolase_CS"/>
</dbReference>
<name>A0A6A6SWE3_9PLEO</name>
<dbReference type="GO" id="GO:0004081">
    <property type="term" value="F:bis(5'-nucleosyl)-tetraphosphatase (asymmetrical) activity"/>
    <property type="evidence" value="ECO:0007669"/>
    <property type="project" value="TreeGrafter"/>
</dbReference>
<dbReference type="PANTHER" id="PTHR21340">
    <property type="entry name" value="DIADENOSINE 5,5-P1,P4-TETRAPHOSPHATE PYROPHOSPHOHYDROLASE MUTT"/>
    <property type="match status" value="1"/>
</dbReference>
<dbReference type="PANTHER" id="PTHR21340:SF0">
    <property type="entry name" value="BIS(5'-NUCLEOSYL)-TETRAPHOSPHATASE [ASYMMETRICAL]"/>
    <property type="match status" value="1"/>
</dbReference>
<dbReference type="Pfam" id="PF00293">
    <property type="entry name" value="NUDIX"/>
    <property type="match status" value="1"/>
</dbReference>
<evidence type="ECO:0000256" key="1">
    <source>
        <dbReference type="ARBA" id="ARBA00022801"/>
    </source>
</evidence>
<evidence type="ECO:0000313" key="3">
    <source>
        <dbReference type="EMBL" id="KAF2651932.1"/>
    </source>
</evidence>
<dbReference type="InterPro" id="IPR000086">
    <property type="entry name" value="NUDIX_hydrolase_dom"/>
</dbReference>
<evidence type="ECO:0000259" key="2">
    <source>
        <dbReference type="PROSITE" id="PS51462"/>
    </source>
</evidence>
<proteinExistence type="predicted"/>
<evidence type="ECO:0000313" key="4">
    <source>
        <dbReference type="Proteomes" id="UP000799324"/>
    </source>
</evidence>
<sequence>MAQSAFATRQFASESFVESCGAILFDNTSPERKVCILHYLKKDEWLLPKGRRNQHESRKDAALREVTEETGYQCHLLPVNVRTRAPSEHDSYDTPDHVRLQRNSLEPFMVTFRELDNGARMKLIWWFIAALDSESARSRGAGEADFRPQFFSVEKALERLTYQTDREVLEKAVEWVEDTLQTASPVDGLYL</sequence>
<dbReference type="PROSITE" id="PS00893">
    <property type="entry name" value="NUDIX_BOX"/>
    <property type="match status" value="1"/>
</dbReference>
<keyword evidence="4" id="KW-1185">Reference proteome</keyword>
<accession>A0A6A6SWE3</accession>
<dbReference type="InterPro" id="IPR015797">
    <property type="entry name" value="NUDIX_hydrolase-like_dom_sf"/>
</dbReference>
<feature type="domain" description="Nudix hydrolase" evidence="2">
    <location>
        <begin position="15"/>
        <end position="174"/>
    </location>
</feature>
<protein>
    <recommendedName>
        <fullName evidence="2">Nudix hydrolase domain-containing protein</fullName>
    </recommendedName>
</protein>
<dbReference type="AlphaFoldDB" id="A0A6A6SWE3"/>
<dbReference type="GO" id="GO:0006754">
    <property type="term" value="P:ATP biosynthetic process"/>
    <property type="evidence" value="ECO:0007669"/>
    <property type="project" value="TreeGrafter"/>
</dbReference>
<dbReference type="Gene3D" id="3.90.79.10">
    <property type="entry name" value="Nucleoside Triphosphate Pyrophosphohydrolase"/>
    <property type="match status" value="1"/>
</dbReference>
<dbReference type="InterPro" id="IPR051325">
    <property type="entry name" value="Nudix_hydrolase_domain"/>
</dbReference>
<dbReference type="Proteomes" id="UP000799324">
    <property type="component" value="Unassembled WGS sequence"/>
</dbReference>
<dbReference type="GO" id="GO:0006167">
    <property type="term" value="P:AMP biosynthetic process"/>
    <property type="evidence" value="ECO:0007669"/>
    <property type="project" value="TreeGrafter"/>
</dbReference>